<feature type="compositionally biased region" description="Polar residues" evidence="1">
    <location>
        <begin position="511"/>
        <end position="543"/>
    </location>
</feature>
<evidence type="ECO:0000313" key="3">
    <source>
        <dbReference type="Proteomes" id="UP001215280"/>
    </source>
</evidence>
<dbReference type="AlphaFoldDB" id="A0AAD7NEP8"/>
<accession>A0AAD7NEP8</accession>
<organism evidence="2 3">
    <name type="scientific">Mycena maculata</name>
    <dbReference type="NCBI Taxonomy" id="230809"/>
    <lineage>
        <taxon>Eukaryota</taxon>
        <taxon>Fungi</taxon>
        <taxon>Dikarya</taxon>
        <taxon>Basidiomycota</taxon>
        <taxon>Agaricomycotina</taxon>
        <taxon>Agaricomycetes</taxon>
        <taxon>Agaricomycetidae</taxon>
        <taxon>Agaricales</taxon>
        <taxon>Marasmiineae</taxon>
        <taxon>Mycenaceae</taxon>
        <taxon>Mycena</taxon>
    </lineage>
</organism>
<reference evidence="2" key="1">
    <citation type="submission" date="2023-03" db="EMBL/GenBank/DDBJ databases">
        <title>Massive genome expansion in bonnet fungi (Mycena s.s.) driven by repeated elements and novel gene families across ecological guilds.</title>
        <authorList>
            <consortium name="Lawrence Berkeley National Laboratory"/>
            <person name="Harder C.B."/>
            <person name="Miyauchi S."/>
            <person name="Viragh M."/>
            <person name="Kuo A."/>
            <person name="Thoen E."/>
            <person name="Andreopoulos B."/>
            <person name="Lu D."/>
            <person name="Skrede I."/>
            <person name="Drula E."/>
            <person name="Henrissat B."/>
            <person name="Morin E."/>
            <person name="Kohler A."/>
            <person name="Barry K."/>
            <person name="LaButti K."/>
            <person name="Morin E."/>
            <person name="Salamov A."/>
            <person name="Lipzen A."/>
            <person name="Mereny Z."/>
            <person name="Hegedus B."/>
            <person name="Baldrian P."/>
            <person name="Stursova M."/>
            <person name="Weitz H."/>
            <person name="Taylor A."/>
            <person name="Grigoriev I.V."/>
            <person name="Nagy L.G."/>
            <person name="Martin F."/>
            <person name="Kauserud H."/>
        </authorList>
    </citation>
    <scope>NUCLEOTIDE SEQUENCE</scope>
    <source>
        <strain evidence="2">CBHHK188m</strain>
    </source>
</reference>
<evidence type="ECO:0000256" key="1">
    <source>
        <dbReference type="SAM" id="MobiDB-lite"/>
    </source>
</evidence>
<feature type="compositionally biased region" description="Acidic residues" evidence="1">
    <location>
        <begin position="709"/>
        <end position="725"/>
    </location>
</feature>
<feature type="compositionally biased region" description="Low complexity" evidence="1">
    <location>
        <begin position="212"/>
        <end position="228"/>
    </location>
</feature>
<dbReference type="Proteomes" id="UP001215280">
    <property type="component" value="Unassembled WGS sequence"/>
</dbReference>
<sequence>MHKISSGGARPKKKSGLAYYSGKYYACRLKANFDALWEDSKKTLGPKFRRWNAKPDDFKKALVEEVAEAYVEVKRKWKEGYVGREGNTEGYHEVLESFDEVGIPLADALAERLGMHVIIMAVGPVGSQRGEVWRWYVEGVGGNLTAAEASVTCYGRAFFTKEQCRDRAWPPLEGGVPAPEGGPVGVPNLDNLIQLTPEGSAPETAAPVVPSTPGTAPDAVPDAAPDAMPDTDDHETPPVVVYGNMPGPGDEHWGWSKALRTALPYMAGKNRGPQWVELTEAMVEIGQWMKEHRKTGDYPVGEGFGRRLLVWWRDIGPEWRKQPRPDDLLEDQEWSEKTSWQEDTAVRWVDWYPLRKSGPNGMILVALALTWWGQMIYNTGTATGLGGSEATLAADVDWQYLVGDVTYSFGELTDDLEPAVLSEWQDRLLEEHNEKQKSGGMKGGKAGKKTVAAKDNVPAKKAPTMRKRKCAEDEQEEEGEPETARMTRSKRAALESGGKPVPRPTPRPNGNMKNTASTGPTVTSSAMDTTENQLPNSNPTSKPDSCPSPGPTTLLNSSTAGTENRGPNDGEPAPDTHLSPIPATPPNGSTAENCGPDGGEPAPDTAPDTHLSPVPATPPNADPSSPRTTVLPQDIGMDSQDDHTRPGSVPAIEIIQDIEMGAPENVAENPADMDPGEHTDVDVDALDFDPFKDDPLAGLTEEERRELELDPDADEDDLNGGSGEE</sequence>
<feature type="region of interest" description="Disordered" evidence="1">
    <location>
        <begin position="200"/>
        <end position="231"/>
    </location>
</feature>
<comment type="caution">
    <text evidence="2">The sequence shown here is derived from an EMBL/GenBank/DDBJ whole genome shotgun (WGS) entry which is preliminary data.</text>
</comment>
<proteinExistence type="predicted"/>
<feature type="compositionally biased region" description="Polar residues" evidence="1">
    <location>
        <begin position="551"/>
        <end position="562"/>
    </location>
</feature>
<evidence type="ECO:0000313" key="2">
    <source>
        <dbReference type="EMBL" id="KAJ7758972.1"/>
    </source>
</evidence>
<name>A0AAD7NEP8_9AGAR</name>
<feature type="compositionally biased region" description="Polar residues" evidence="1">
    <location>
        <begin position="622"/>
        <end position="631"/>
    </location>
</feature>
<gene>
    <name evidence="2" type="ORF">DFH07DRAFT_772308</name>
</gene>
<feature type="compositionally biased region" description="Basic and acidic residues" evidence="1">
    <location>
        <begin position="689"/>
        <end position="708"/>
    </location>
</feature>
<feature type="region of interest" description="Disordered" evidence="1">
    <location>
        <begin position="433"/>
        <end position="725"/>
    </location>
</feature>
<protein>
    <submittedName>
        <fullName evidence="2">Uncharacterized protein</fullName>
    </submittedName>
</protein>
<keyword evidence="3" id="KW-1185">Reference proteome</keyword>
<dbReference type="EMBL" id="JARJLG010000053">
    <property type="protein sequence ID" value="KAJ7758972.1"/>
    <property type="molecule type" value="Genomic_DNA"/>
</dbReference>